<gene>
    <name evidence="4" type="primary">SOD3</name>
</gene>
<comment type="catalytic activity">
    <reaction evidence="1">
        <text>2 superoxide + 2 H(+) = H2O2 + O2</text>
        <dbReference type="Rhea" id="RHEA:20696"/>
        <dbReference type="ChEBI" id="CHEBI:15378"/>
        <dbReference type="ChEBI" id="CHEBI:15379"/>
        <dbReference type="ChEBI" id="CHEBI:16240"/>
        <dbReference type="ChEBI" id="CHEBI:18421"/>
        <dbReference type="EC" id="1.15.1.1"/>
    </reaction>
</comment>
<keyword evidence="1" id="KW-0479">Metal-binding</keyword>
<dbReference type="PRINTS" id="PR00068">
    <property type="entry name" value="CUZNDISMTASE"/>
</dbReference>
<dbReference type="OMA" id="DGSLWKY"/>
<accession>A0A3Q1IVQ3</accession>
<dbReference type="InParanoid" id="A0A3Q1IVQ3"/>
<sequence length="257" mass="28388">MLHLDSSDDQHLHNIRPKQNLPTFVVVVWLVFFFSAAFLSMRPHGPMSILETALLLVLLAGCQQFVSADSGILAPPEVSQHNDTLYAVCKMRPSTSLPEGLPKVYGQVLFKQEYPQGKLKVLLRFNGFPKAGNPDPRAVHIHQYGDLNRGCDSTGGHYNPRGIHHPNHPGDFGNFEPQEGKINAMIESEATLFGGLSVIGRAVVVHEKVDDLGKGEAPGSLLHGNAGRRLGCCIIGISSPNLWNLHYKQHDRRLRRN</sequence>
<dbReference type="Proteomes" id="UP000265040">
    <property type="component" value="Chromosome 1"/>
</dbReference>
<dbReference type="CDD" id="cd00305">
    <property type="entry name" value="Cu-Zn_Superoxide_Dismutase"/>
    <property type="match status" value="1"/>
</dbReference>
<comment type="function">
    <text evidence="1">Destroys radicals which are normally produced within the cells and which are toxic to biological systems.</text>
</comment>
<dbReference type="InterPro" id="IPR024134">
    <property type="entry name" value="SOD_Cu/Zn_/chaperone"/>
</dbReference>
<evidence type="ECO:0000259" key="3">
    <source>
        <dbReference type="Pfam" id="PF00080"/>
    </source>
</evidence>
<comment type="cofactor">
    <cofactor evidence="1">
        <name>Cu cation</name>
        <dbReference type="ChEBI" id="CHEBI:23378"/>
    </cofactor>
    <text evidence="1">Binds 1 copper ion per subunit.</text>
</comment>
<dbReference type="PANTHER" id="PTHR10003">
    <property type="entry name" value="SUPEROXIDE DISMUTASE CU-ZN -RELATED"/>
    <property type="match status" value="1"/>
</dbReference>
<protein>
    <recommendedName>
        <fullName evidence="1">Superoxide dismutase [Cu-Zn]</fullName>
        <ecNumber evidence="1">1.15.1.1</ecNumber>
    </recommendedName>
</protein>
<dbReference type="AlphaFoldDB" id="A0A3Q1IVQ3"/>
<comment type="cofactor">
    <cofactor evidence="1">
        <name>Zn(2+)</name>
        <dbReference type="ChEBI" id="CHEBI:29105"/>
    </cofactor>
    <text evidence="1">Binds 1 zinc ion per subunit.</text>
</comment>
<dbReference type="PROSITE" id="PS00332">
    <property type="entry name" value="SOD_CU_ZN_2"/>
    <property type="match status" value="1"/>
</dbReference>
<keyword evidence="2" id="KW-0812">Transmembrane</keyword>
<reference evidence="4" key="3">
    <citation type="submission" date="2025-09" db="UniProtKB">
        <authorList>
            <consortium name="Ensembl"/>
        </authorList>
    </citation>
    <scope>IDENTIFICATION</scope>
</reference>
<dbReference type="InterPro" id="IPR018152">
    <property type="entry name" value="SOD_Cu/Zn_BS"/>
</dbReference>
<name>A0A3Q1IVQ3_ANATE</name>
<dbReference type="InterPro" id="IPR001424">
    <property type="entry name" value="SOD_Cu_Zn_dom"/>
</dbReference>
<dbReference type="SMR" id="A0A3Q1IVQ3"/>
<dbReference type="GO" id="GO:0005507">
    <property type="term" value="F:copper ion binding"/>
    <property type="evidence" value="ECO:0007669"/>
    <property type="project" value="InterPro"/>
</dbReference>
<keyword evidence="1" id="KW-0862">Zinc</keyword>
<dbReference type="OrthoDB" id="666972at2759"/>
<keyword evidence="2" id="KW-1133">Transmembrane helix</keyword>
<evidence type="ECO:0000256" key="1">
    <source>
        <dbReference type="RuleBase" id="RU000393"/>
    </source>
</evidence>
<evidence type="ECO:0000313" key="5">
    <source>
        <dbReference type="Proteomes" id="UP000265040"/>
    </source>
</evidence>
<reference evidence="4" key="1">
    <citation type="submission" date="2021-04" db="EMBL/GenBank/DDBJ databases">
        <authorList>
            <consortium name="Wellcome Sanger Institute Data Sharing"/>
        </authorList>
    </citation>
    <scope>NUCLEOTIDE SEQUENCE [LARGE SCALE GENOMIC DNA]</scope>
</reference>
<dbReference type="STRING" id="64144.ENSATEP00000024595"/>
<feature type="transmembrane region" description="Helical" evidence="2">
    <location>
        <begin position="20"/>
        <end position="41"/>
    </location>
</feature>
<keyword evidence="1" id="KW-0186">Copper</keyword>
<dbReference type="Ensembl" id="ENSATET00000024992.3">
    <property type="protein sequence ID" value="ENSATEP00000024595.1"/>
    <property type="gene ID" value="ENSATEG00000017084.3"/>
</dbReference>
<keyword evidence="5" id="KW-1185">Reference proteome</keyword>
<dbReference type="InterPro" id="IPR036423">
    <property type="entry name" value="SOD-like_Cu/Zn_dom_sf"/>
</dbReference>
<dbReference type="GO" id="GO:0004784">
    <property type="term" value="F:superoxide dismutase activity"/>
    <property type="evidence" value="ECO:0007669"/>
    <property type="project" value="UniProtKB-EC"/>
</dbReference>
<dbReference type="GeneTree" id="ENSGT00940000162224"/>
<feature type="domain" description="Superoxide dismutase copper/zinc binding" evidence="3">
    <location>
        <begin position="104"/>
        <end position="235"/>
    </location>
</feature>
<dbReference type="Gene3D" id="2.60.40.200">
    <property type="entry name" value="Superoxide dismutase, copper/zinc binding domain"/>
    <property type="match status" value="1"/>
</dbReference>
<evidence type="ECO:0000256" key="2">
    <source>
        <dbReference type="SAM" id="Phobius"/>
    </source>
</evidence>
<dbReference type="SUPFAM" id="SSF49329">
    <property type="entry name" value="Cu,Zn superoxide dismutase-like"/>
    <property type="match status" value="1"/>
</dbReference>
<organism evidence="4 5">
    <name type="scientific">Anabas testudineus</name>
    <name type="common">Climbing perch</name>
    <name type="synonym">Anthias testudineus</name>
    <dbReference type="NCBI Taxonomy" id="64144"/>
    <lineage>
        <taxon>Eukaryota</taxon>
        <taxon>Metazoa</taxon>
        <taxon>Chordata</taxon>
        <taxon>Craniata</taxon>
        <taxon>Vertebrata</taxon>
        <taxon>Euteleostomi</taxon>
        <taxon>Actinopterygii</taxon>
        <taxon>Neopterygii</taxon>
        <taxon>Teleostei</taxon>
        <taxon>Neoteleostei</taxon>
        <taxon>Acanthomorphata</taxon>
        <taxon>Anabantaria</taxon>
        <taxon>Anabantiformes</taxon>
        <taxon>Anabantoidei</taxon>
        <taxon>Anabantidae</taxon>
        <taxon>Anabas</taxon>
    </lineage>
</organism>
<keyword evidence="2" id="KW-0472">Membrane</keyword>
<dbReference type="Pfam" id="PF00080">
    <property type="entry name" value="Sod_Cu"/>
    <property type="match status" value="1"/>
</dbReference>
<evidence type="ECO:0000313" key="4">
    <source>
        <dbReference type="Ensembl" id="ENSATEP00000024595.1"/>
    </source>
</evidence>
<comment type="similarity">
    <text evidence="1">Belongs to the Cu-Zn superoxide dismutase family.</text>
</comment>
<keyword evidence="1" id="KW-0560">Oxidoreductase</keyword>
<proteinExistence type="inferred from homology"/>
<dbReference type="EC" id="1.15.1.1" evidence="1"/>
<reference evidence="4" key="2">
    <citation type="submission" date="2025-08" db="UniProtKB">
        <authorList>
            <consortium name="Ensembl"/>
        </authorList>
    </citation>
    <scope>IDENTIFICATION</scope>
</reference>